<gene>
    <name evidence="3" type="ORF">EJB05_49412</name>
</gene>
<feature type="region of interest" description="Disordered" evidence="1">
    <location>
        <begin position="91"/>
        <end position="121"/>
    </location>
</feature>
<evidence type="ECO:0000259" key="2">
    <source>
        <dbReference type="Pfam" id="PF00403"/>
    </source>
</evidence>
<accession>A0A5J9T6R0</accession>
<dbReference type="Pfam" id="PF00403">
    <property type="entry name" value="HMA"/>
    <property type="match status" value="1"/>
</dbReference>
<dbReference type="Proteomes" id="UP000324897">
    <property type="component" value="Unassembled WGS sequence"/>
</dbReference>
<comment type="caution">
    <text evidence="3">The sequence shown here is derived from an EMBL/GenBank/DDBJ whole genome shotgun (WGS) entry which is preliminary data.</text>
</comment>
<organism evidence="3 4">
    <name type="scientific">Eragrostis curvula</name>
    <name type="common">weeping love grass</name>
    <dbReference type="NCBI Taxonomy" id="38414"/>
    <lineage>
        <taxon>Eukaryota</taxon>
        <taxon>Viridiplantae</taxon>
        <taxon>Streptophyta</taxon>
        <taxon>Embryophyta</taxon>
        <taxon>Tracheophyta</taxon>
        <taxon>Spermatophyta</taxon>
        <taxon>Magnoliopsida</taxon>
        <taxon>Liliopsida</taxon>
        <taxon>Poales</taxon>
        <taxon>Poaceae</taxon>
        <taxon>PACMAD clade</taxon>
        <taxon>Chloridoideae</taxon>
        <taxon>Eragrostideae</taxon>
        <taxon>Eragrostidinae</taxon>
        <taxon>Eragrostis</taxon>
    </lineage>
</organism>
<keyword evidence="4" id="KW-1185">Reference proteome</keyword>
<dbReference type="CDD" id="cd00371">
    <property type="entry name" value="HMA"/>
    <property type="match status" value="1"/>
</dbReference>
<name>A0A5J9T6R0_9POAL</name>
<dbReference type="InterPro" id="IPR036163">
    <property type="entry name" value="HMA_dom_sf"/>
</dbReference>
<feature type="non-terminal residue" evidence="3">
    <location>
        <position position="1"/>
    </location>
</feature>
<feature type="compositionally biased region" description="Basic and acidic residues" evidence="1">
    <location>
        <begin position="101"/>
        <end position="121"/>
    </location>
</feature>
<feature type="compositionally biased region" description="Basic and acidic residues" evidence="1">
    <location>
        <begin position="1"/>
        <end position="21"/>
    </location>
</feature>
<dbReference type="PANTHER" id="PTHR46413:SF1">
    <property type="entry name" value="HEAVY METAL-ASSOCIATED ISOPRENYLATED PLANT PROTEIN 6"/>
    <property type="match status" value="1"/>
</dbReference>
<dbReference type="InterPro" id="IPR044594">
    <property type="entry name" value="HIPP01/3/5/6"/>
</dbReference>
<dbReference type="Gramene" id="TVU06211">
    <property type="protein sequence ID" value="TVU06211"/>
    <property type="gene ID" value="EJB05_49412"/>
</dbReference>
<protein>
    <recommendedName>
        <fullName evidence="2">HMA domain-containing protein</fullName>
    </recommendedName>
</protein>
<feature type="domain" description="HMA" evidence="2">
    <location>
        <begin position="36"/>
        <end position="85"/>
    </location>
</feature>
<dbReference type="AlphaFoldDB" id="A0A5J9T6R0"/>
<evidence type="ECO:0000313" key="3">
    <source>
        <dbReference type="EMBL" id="TVU06211.1"/>
    </source>
</evidence>
<sequence>MGEETKAAGKGGGRGDKKKDAGAAAAPAARPQPIVLKIDLHCLSCARKVRKAIKRAPGVAADIVAGNLIVTGPADTAELKERIEARTKKSVQIVAAGAGPPEKEKKADKEKGGGGDEKKAQANKEVTLQVQVHCATCIGRILQDQRGPGVVDVMIDADKVTVKVTGTMDADALPDYLRDNWTSSASPWRSSRPARRTATALSRRTVASSESLTPLGDAGMYQMPLHYGYTLIPPAHGGPPPNTAVYDNAWTLVLTAVLPVRPPPPRAPDVQRRDHENPNACSVILPVSYHGRHAIEEAEEEEQWELVCCASRPRHSFACSLRRVECSSSRRAAATNEKQPRELLCVVPPISNVSPLTPAVELSALASGSTSPYGSRPWVLLRDVLLVSDFGNNTLQQVTNCR</sequence>
<dbReference type="GO" id="GO:0046872">
    <property type="term" value="F:metal ion binding"/>
    <property type="evidence" value="ECO:0007669"/>
    <property type="project" value="InterPro"/>
</dbReference>
<proteinExistence type="predicted"/>
<dbReference type="OrthoDB" id="689350at2759"/>
<feature type="region of interest" description="Disordered" evidence="1">
    <location>
        <begin position="1"/>
        <end position="30"/>
    </location>
</feature>
<evidence type="ECO:0000313" key="4">
    <source>
        <dbReference type="Proteomes" id="UP000324897"/>
    </source>
</evidence>
<reference evidence="3 4" key="1">
    <citation type="journal article" date="2019" name="Sci. Rep.">
        <title>A high-quality genome of Eragrostis curvula grass provides insights into Poaceae evolution and supports new strategies to enhance forage quality.</title>
        <authorList>
            <person name="Carballo J."/>
            <person name="Santos B.A.C.M."/>
            <person name="Zappacosta D."/>
            <person name="Garbus I."/>
            <person name="Selva J.P."/>
            <person name="Gallo C.A."/>
            <person name="Diaz A."/>
            <person name="Albertini E."/>
            <person name="Caccamo M."/>
            <person name="Echenique V."/>
        </authorList>
    </citation>
    <scope>NUCLEOTIDE SEQUENCE [LARGE SCALE GENOMIC DNA]</scope>
    <source>
        <strain evidence="4">cv. Victoria</strain>
        <tissue evidence="3">Leaf</tissue>
    </source>
</reference>
<dbReference type="InterPro" id="IPR006121">
    <property type="entry name" value="HMA_dom"/>
</dbReference>
<evidence type="ECO:0000256" key="1">
    <source>
        <dbReference type="SAM" id="MobiDB-lite"/>
    </source>
</evidence>
<dbReference type="Gene3D" id="3.30.70.100">
    <property type="match status" value="2"/>
</dbReference>
<dbReference type="PANTHER" id="PTHR46413">
    <property type="entry name" value="HEAVY METAL-ASSOCIATED ISOPRENYLATED PLANT PROTEIN 6"/>
    <property type="match status" value="1"/>
</dbReference>
<dbReference type="EMBL" id="RWGY01000051">
    <property type="protein sequence ID" value="TVU06211.1"/>
    <property type="molecule type" value="Genomic_DNA"/>
</dbReference>
<dbReference type="SUPFAM" id="SSF55008">
    <property type="entry name" value="HMA, heavy metal-associated domain"/>
    <property type="match status" value="1"/>
</dbReference>